<accession>A0A1Q2CE19</accession>
<evidence type="ECO:0000259" key="1">
    <source>
        <dbReference type="Pfam" id="PF02254"/>
    </source>
</evidence>
<protein>
    <recommendedName>
        <fullName evidence="1">RCK N-terminal domain-containing protein</fullName>
    </recommendedName>
</protein>
<name>A0A1Q2CE19_9ACTN</name>
<keyword evidence="3" id="KW-1185">Reference proteome</keyword>
<dbReference type="AlphaFoldDB" id="A0A1Q2CE19"/>
<dbReference type="GO" id="GO:0006813">
    <property type="term" value="P:potassium ion transport"/>
    <property type="evidence" value="ECO:0007669"/>
    <property type="project" value="InterPro"/>
</dbReference>
<dbReference type="Proteomes" id="UP000188324">
    <property type="component" value="Chromosome"/>
</dbReference>
<dbReference type="STRING" id="1610493.RPIT_05580"/>
<dbReference type="Pfam" id="PF02254">
    <property type="entry name" value="TrkA_N"/>
    <property type="match status" value="1"/>
</dbReference>
<gene>
    <name evidence="2" type="ORF">RPIT_05580</name>
</gene>
<reference evidence="2 3" key="1">
    <citation type="journal article" date="2016" name="Int. J. Syst. Evol. Microbiol.">
        <title>Tessaracoccus flavus sp. nov., isolated from the drainage system of a lindane-producing factory.</title>
        <authorList>
            <person name="Kumari R."/>
            <person name="Singh P."/>
            <person name="Schumann P."/>
            <person name="Lal R."/>
        </authorList>
    </citation>
    <scope>NUCLEOTIDE SEQUENCE [LARGE SCALE GENOMIC DNA]</scope>
    <source>
        <strain evidence="2 3">RP1T</strain>
    </source>
</reference>
<sequence length="119" mass="13308">MVWGVESNEMRARELTEAGYRVLEEDATDGEFWRRVRAAATVDLVLLAMPQHESNMLALEKLNASGFSGRVVAVVRHEEEEAELRRLEVDTLFNLYDGAGILLAKRGIEAIGLPHADDE</sequence>
<evidence type="ECO:0000313" key="3">
    <source>
        <dbReference type="Proteomes" id="UP000188324"/>
    </source>
</evidence>
<dbReference type="SUPFAM" id="SSF51735">
    <property type="entry name" value="NAD(P)-binding Rossmann-fold domains"/>
    <property type="match status" value="1"/>
</dbReference>
<organism evidence="2 3">
    <name type="scientific">Tessaracoccus flavus</name>
    <dbReference type="NCBI Taxonomy" id="1610493"/>
    <lineage>
        <taxon>Bacteria</taxon>
        <taxon>Bacillati</taxon>
        <taxon>Actinomycetota</taxon>
        <taxon>Actinomycetes</taxon>
        <taxon>Propionibacteriales</taxon>
        <taxon>Propionibacteriaceae</taxon>
        <taxon>Tessaracoccus</taxon>
    </lineage>
</organism>
<dbReference type="InterPro" id="IPR003148">
    <property type="entry name" value="RCK_N"/>
</dbReference>
<dbReference type="EMBL" id="CP019605">
    <property type="protein sequence ID" value="AQP44348.1"/>
    <property type="molecule type" value="Genomic_DNA"/>
</dbReference>
<dbReference type="InterPro" id="IPR036291">
    <property type="entry name" value="NAD(P)-bd_dom_sf"/>
</dbReference>
<proteinExistence type="predicted"/>
<dbReference type="Gene3D" id="3.40.50.720">
    <property type="entry name" value="NAD(P)-binding Rossmann-like Domain"/>
    <property type="match status" value="1"/>
</dbReference>
<evidence type="ECO:0000313" key="2">
    <source>
        <dbReference type="EMBL" id="AQP44348.1"/>
    </source>
</evidence>
<dbReference type="KEGG" id="tfl:RPIT_05580"/>
<feature type="domain" description="RCK N-terminal" evidence="1">
    <location>
        <begin position="2"/>
        <end position="94"/>
    </location>
</feature>